<feature type="region of interest" description="Disordered" evidence="5">
    <location>
        <begin position="307"/>
        <end position="334"/>
    </location>
</feature>
<proteinExistence type="predicted"/>
<keyword evidence="3" id="KW-0520">NAD</keyword>
<dbReference type="PANTHER" id="PTHR43078">
    <property type="entry name" value="UDP-GLUCURONIC ACID DECARBOXYLASE-RELATED"/>
    <property type="match status" value="1"/>
</dbReference>
<evidence type="ECO:0000256" key="2">
    <source>
        <dbReference type="ARBA" id="ARBA00022793"/>
    </source>
</evidence>
<evidence type="ECO:0000313" key="7">
    <source>
        <dbReference type="EMBL" id="MCQ4079685.1"/>
    </source>
</evidence>
<keyword evidence="8" id="KW-1185">Reference proteome</keyword>
<dbReference type="Pfam" id="PF01370">
    <property type="entry name" value="Epimerase"/>
    <property type="match status" value="1"/>
</dbReference>
<comment type="caution">
    <text evidence="7">The sequence shown here is derived from an EMBL/GenBank/DDBJ whole genome shotgun (WGS) entry which is preliminary data.</text>
</comment>
<dbReference type="Gene3D" id="3.40.50.720">
    <property type="entry name" value="NAD(P)-binding Rossmann-like Domain"/>
    <property type="match status" value="1"/>
</dbReference>
<organism evidence="7 8">
    <name type="scientific">Streptomyces humicola</name>
    <dbReference type="NCBI Taxonomy" id="2953240"/>
    <lineage>
        <taxon>Bacteria</taxon>
        <taxon>Bacillati</taxon>
        <taxon>Actinomycetota</taxon>
        <taxon>Actinomycetes</taxon>
        <taxon>Kitasatosporales</taxon>
        <taxon>Streptomycetaceae</taxon>
        <taxon>Streptomyces</taxon>
    </lineage>
</organism>
<keyword evidence="2" id="KW-0210">Decarboxylase</keyword>
<sequence>MRAVVTGGAGFIGSHLCERLLASGSDVVCVDNFLTSGLHNIDHLMEHPRFRFQYLDVCQGLHVDGSIDALFHLASPASPADYLRLPLETLRVGSTGTWHALDLAAEKDARFLLTSTSESYGDPQIHPQSEDYWGNVNPVGPRSVYDEAKRFGEALTMAYRRSHGVDAKLVRIFNTFGPRMRPDDGRAIPTFVRQALEGQPLTVTGDGTQTRSLCYVDDLVGGLVQMMASPHGGPINLGTPHEVSMLDLARWIIELTDSGSQIQLVPRPQDDPEKRRPDITLARELLGWEPTTDVEQGLRETITSLSNRLNQDAPAGREAALPAPESALTAGAAS</sequence>
<evidence type="ECO:0000256" key="4">
    <source>
        <dbReference type="ARBA" id="ARBA00023239"/>
    </source>
</evidence>
<dbReference type="InterPro" id="IPR001509">
    <property type="entry name" value="Epimerase_deHydtase"/>
</dbReference>
<evidence type="ECO:0000256" key="3">
    <source>
        <dbReference type="ARBA" id="ARBA00023027"/>
    </source>
</evidence>
<evidence type="ECO:0000259" key="6">
    <source>
        <dbReference type="Pfam" id="PF01370"/>
    </source>
</evidence>
<dbReference type="Proteomes" id="UP001057702">
    <property type="component" value="Unassembled WGS sequence"/>
</dbReference>
<reference evidence="7" key="1">
    <citation type="submission" date="2022-06" db="EMBL/GenBank/DDBJ databases">
        <title>Draft genome sequence of Streptomyces sp. RB6PN25 isolated from peat swamp forest in Thailand.</title>
        <authorList>
            <person name="Duangmal K."/>
            <person name="Klaysubun C."/>
        </authorList>
    </citation>
    <scope>NUCLEOTIDE SEQUENCE</scope>
    <source>
        <strain evidence="7">RB6PN25</strain>
    </source>
</reference>
<dbReference type="PANTHER" id="PTHR43078:SF6">
    <property type="entry name" value="UDP-GLUCURONIC ACID DECARBOXYLASE 1"/>
    <property type="match status" value="1"/>
</dbReference>
<feature type="domain" description="NAD-dependent epimerase/dehydratase" evidence="6">
    <location>
        <begin position="4"/>
        <end position="238"/>
    </location>
</feature>
<dbReference type="RefSeq" id="WP_255918560.1">
    <property type="nucleotide sequence ID" value="NZ_JANFNG010000002.1"/>
</dbReference>
<dbReference type="InterPro" id="IPR044516">
    <property type="entry name" value="UXS-like"/>
</dbReference>
<evidence type="ECO:0000256" key="1">
    <source>
        <dbReference type="ARBA" id="ARBA00001911"/>
    </source>
</evidence>
<comment type="cofactor">
    <cofactor evidence="1">
        <name>NAD(+)</name>
        <dbReference type="ChEBI" id="CHEBI:57540"/>
    </cofactor>
</comment>
<accession>A0ABT1PT03</accession>
<keyword evidence="4" id="KW-0456">Lyase</keyword>
<dbReference type="CDD" id="cd05230">
    <property type="entry name" value="UGD_SDR_e"/>
    <property type="match status" value="1"/>
</dbReference>
<evidence type="ECO:0000256" key="5">
    <source>
        <dbReference type="SAM" id="MobiDB-lite"/>
    </source>
</evidence>
<name>A0ABT1PT03_9ACTN</name>
<dbReference type="InterPro" id="IPR036291">
    <property type="entry name" value="NAD(P)-bd_dom_sf"/>
</dbReference>
<dbReference type="EMBL" id="JANFNG010000002">
    <property type="protein sequence ID" value="MCQ4079685.1"/>
    <property type="molecule type" value="Genomic_DNA"/>
</dbReference>
<dbReference type="SUPFAM" id="SSF51735">
    <property type="entry name" value="NAD(P)-binding Rossmann-fold domains"/>
    <property type="match status" value="1"/>
</dbReference>
<protein>
    <submittedName>
        <fullName evidence="7">SDR family oxidoreductase</fullName>
    </submittedName>
</protein>
<evidence type="ECO:0000313" key="8">
    <source>
        <dbReference type="Proteomes" id="UP001057702"/>
    </source>
</evidence>
<gene>
    <name evidence="7" type="ORF">NGB36_03495</name>
</gene>